<feature type="transmembrane region" description="Helical" evidence="1">
    <location>
        <begin position="115"/>
        <end position="137"/>
    </location>
</feature>
<evidence type="ECO:0000256" key="1">
    <source>
        <dbReference type="SAM" id="Phobius"/>
    </source>
</evidence>
<gene>
    <name evidence="2" type="ORF">F8O01_11780</name>
</gene>
<dbReference type="PANTHER" id="PTHR31272:SF4">
    <property type="entry name" value="CYTOCHROME C-TYPE BIOGENESIS PROTEIN HI_1454-RELATED"/>
    <property type="match status" value="1"/>
</dbReference>
<dbReference type="RefSeq" id="WP_158041059.1">
    <property type="nucleotide sequence ID" value="NZ_JACCFV010000001.1"/>
</dbReference>
<dbReference type="Proteomes" id="UP000467240">
    <property type="component" value="Unassembled WGS sequence"/>
</dbReference>
<feature type="transmembrane region" description="Helical" evidence="1">
    <location>
        <begin position="80"/>
        <end position="103"/>
    </location>
</feature>
<dbReference type="InterPro" id="IPR051790">
    <property type="entry name" value="Cytochrome_c-biogenesis_DsbD"/>
</dbReference>
<dbReference type="PANTHER" id="PTHR31272">
    <property type="entry name" value="CYTOCHROME C-TYPE BIOGENESIS PROTEIN HI_1454-RELATED"/>
    <property type="match status" value="1"/>
</dbReference>
<feature type="transmembrane region" description="Helical" evidence="1">
    <location>
        <begin position="227"/>
        <end position="248"/>
    </location>
</feature>
<feature type="transmembrane region" description="Helical" evidence="1">
    <location>
        <begin position="191"/>
        <end position="215"/>
    </location>
</feature>
<organism evidence="2 3">
    <name type="scientific">Pseudoclavibacter chungangensis</name>
    <dbReference type="NCBI Taxonomy" id="587635"/>
    <lineage>
        <taxon>Bacteria</taxon>
        <taxon>Bacillati</taxon>
        <taxon>Actinomycetota</taxon>
        <taxon>Actinomycetes</taxon>
        <taxon>Micrococcales</taxon>
        <taxon>Microbacteriaceae</taxon>
        <taxon>Pseudoclavibacter</taxon>
    </lineage>
</organism>
<accession>A0A7J5BQ61</accession>
<feature type="transmembrane region" description="Helical" evidence="1">
    <location>
        <begin position="20"/>
        <end position="44"/>
    </location>
</feature>
<keyword evidence="3" id="KW-1185">Reference proteome</keyword>
<evidence type="ECO:0000313" key="3">
    <source>
        <dbReference type="Proteomes" id="UP000467240"/>
    </source>
</evidence>
<name>A0A7J5BQ61_9MICO</name>
<dbReference type="EMBL" id="WBJZ01000014">
    <property type="protein sequence ID" value="KAB1655672.1"/>
    <property type="molecule type" value="Genomic_DNA"/>
</dbReference>
<sequence>MTLALDAGDVIMSGQLLLALPLAVLAGLVSFASPCVLPVVPGYLGLVGATSRSRTESGRLETAQADAGTTTTRLGPKTRVALGATLFVIGFSVVYVVAGAAFGQMGQWLLASQGTIMRVLGVVVFLMGLVFVGQVSFMQRQWKPLRSQAGLLAAPLLGVAFGVGWVPCIGPTLIAIQALSFQSASPGRGALLGFAYCIGLGIPFILLALGFGAATTGADWLRRHIRAINLAGGALLMLIGLLMVFGVWQQFVSVVGSILPGYVAPI</sequence>
<keyword evidence="1" id="KW-0812">Transmembrane</keyword>
<feature type="transmembrane region" description="Helical" evidence="1">
    <location>
        <begin position="149"/>
        <end position="179"/>
    </location>
</feature>
<proteinExistence type="predicted"/>
<protein>
    <submittedName>
        <fullName evidence="2">Cytochrome c biogenesis protein CcdA</fullName>
    </submittedName>
</protein>
<dbReference type="OrthoDB" id="9803065at2"/>
<dbReference type="AlphaFoldDB" id="A0A7J5BQ61"/>
<keyword evidence="1" id="KW-1133">Transmembrane helix</keyword>
<reference evidence="2 3" key="1">
    <citation type="submission" date="2019-09" db="EMBL/GenBank/DDBJ databases">
        <title>Phylogeny of genus Pseudoclavibacter and closely related genus.</title>
        <authorList>
            <person name="Li Y."/>
        </authorList>
    </citation>
    <scope>NUCLEOTIDE SEQUENCE [LARGE SCALE GENOMIC DNA]</scope>
    <source>
        <strain evidence="2 3">DSM 23821</strain>
    </source>
</reference>
<comment type="caution">
    <text evidence="2">The sequence shown here is derived from an EMBL/GenBank/DDBJ whole genome shotgun (WGS) entry which is preliminary data.</text>
</comment>
<keyword evidence="1" id="KW-0472">Membrane</keyword>
<evidence type="ECO:0000313" key="2">
    <source>
        <dbReference type="EMBL" id="KAB1655672.1"/>
    </source>
</evidence>